<dbReference type="GO" id="GO:0000160">
    <property type="term" value="P:phosphorelay signal transduction system"/>
    <property type="evidence" value="ECO:0007669"/>
    <property type="project" value="UniProtKB-KW"/>
</dbReference>
<evidence type="ECO:0000259" key="6">
    <source>
        <dbReference type="PROSITE" id="PS50894"/>
    </source>
</evidence>
<evidence type="ECO:0000313" key="7">
    <source>
        <dbReference type="EMBL" id="MCK6262155.1"/>
    </source>
</evidence>
<dbReference type="Pfam" id="PF01627">
    <property type="entry name" value="Hpt"/>
    <property type="match status" value="1"/>
</dbReference>
<dbReference type="InterPro" id="IPR036641">
    <property type="entry name" value="HPT_dom_sf"/>
</dbReference>
<organism evidence="7 8">
    <name type="scientific">Vibrio amylolyticus</name>
    <dbReference type="NCBI Taxonomy" id="2847292"/>
    <lineage>
        <taxon>Bacteria</taxon>
        <taxon>Pseudomonadati</taxon>
        <taxon>Pseudomonadota</taxon>
        <taxon>Gammaproteobacteria</taxon>
        <taxon>Vibrionales</taxon>
        <taxon>Vibrionaceae</taxon>
        <taxon>Vibrio</taxon>
    </lineage>
</organism>
<dbReference type="Proteomes" id="UP001139559">
    <property type="component" value="Unassembled WGS sequence"/>
</dbReference>
<dbReference type="EMBL" id="JAJHVV010000001">
    <property type="protein sequence ID" value="MCK6262155.1"/>
    <property type="molecule type" value="Genomic_DNA"/>
</dbReference>
<dbReference type="RefSeq" id="WP_248007259.1">
    <property type="nucleotide sequence ID" value="NZ_JAJHVV010000001.1"/>
</dbReference>
<gene>
    <name evidence="7" type="ORF">KP803_02565</name>
</gene>
<dbReference type="GO" id="GO:0004672">
    <property type="term" value="F:protein kinase activity"/>
    <property type="evidence" value="ECO:0007669"/>
    <property type="project" value="UniProtKB-ARBA"/>
</dbReference>
<protein>
    <recommendedName>
        <fullName evidence="2">Phosphorelay protein LuxU</fullName>
    </recommendedName>
</protein>
<dbReference type="PROSITE" id="PS50894">
    <property type="entry name" value="HPT"/>
    <property type="match status" value="1"/>
</dbReference>
<comment type="subunit">
    <text evidence="1">Monomer.</text>
</comment>
<reference evidence="7" key="1">
    <citation type="submission" date="2021-11" db="EMBL/GenBank/DDBJ databases">
        <title>Vibrio ZSDE26 sp. nov. and Vibrio ZSDZ34 sp. nov., isolated from coastal seawater in Qingdao.</title>
        <authorList>
            <person name="Zhang P."/>
        </authorList>
    </citation>
    <scope>NUCLEOTIDE SEQUENCE</scope>
    <source>
        <strain evidence="7">ZSDE26</strain>
    </source>
</reference>
<accession>A0A9X1XHJ1</accession>
<dbReference type="SUPFAM" id="SSF47226">
    <property type="entry name" value="Histidine-containing phosphotransfer domain, HPT domain"/>
    <property type="match status" value="1"/>
</dbReference>
<evidence type="ECO:0000256" key="5">
    <source>
        <dbReference type="PROSITE-ProRule" id="PRU00110"/>
    </source>
</evidence>
<dbReference type="InterPro" id="IPR053403">
    <property type="entry name" value="QS_phosphorelay_intermediate"/>
</dbReference>
<keyword evidence="8" id="KW-1185">Reference proteome</keyword>
<evidence type="ECO:0000256" key="4">
    <source>
        <dbReference type="ARBA" id="ARBA00023012"/>
    </source>
</evidence>
<dbReference type="InterPro" id="IPR008207">
    <property type="entry name" value="Sig_transdc_His_kin_Hpt_dom"/>
</dbReference>
<sequence length="113" mass="12759">MDILNKEKIERLSNEIGADNLPVLLDIFLSELSLYKKTLLEDETVDKEKYLREISHALKSSAASFGADRLCHVSIDMDARIKAGEALNPVADLEKMVQHLEETRETYQALVAK</sequence>
<proteinExistence type="predicted"/>
<feature type="modified residue" description="Phosphohistidine" evidence="5">
    <location>
        <position position="56"/>
    </location>
</feature>
<keyword evidence="3 5" id="KW-0597">Phosphoprotein</keyword>
<dbReference type="Gene3D" id="1.20.120.160">
    <property type="entry name" value="HPT domain"/>
    <property type="match status" value="1"/>
</dbReference>
<evidence type="ECO:0000256" key="1">
    <source>
        <dbReference type="ARBA" id="ARBA00011245"/>
    </source>
</evidence>
<comment type="caution">
    <text evidence="7">The sequence shown here is derived from an EMBL/GenBank/DDBJ whole genome shotgun (WGS) entry which is preliminary data.</text>
</comment>
<keyword evidence="4" id="KW-0902">Two-component regulatory system</keyword>
<feature type="domain" description="HPt" evidence="6">
    <location>
        <begin position="17"/>
        <end position="113"/>
    </location>
</feature>
<dbReference type="NCBIfam" id="NF041948">
    <property type="entry name" value="Phrelay_LuxU_Vib"/>
    <property type="match status" value="1"/>
</dbReference>
<dbReference type="AlphaFoldDB" id="A0A9X1XHJ1"/>
<evidence type="ECO:0000256" key="3">
    <source>
        <dbReference type="ARBA" id="ARBA00022553"/>
    </source>
</evidence>
<name>A0A9X1XHJ1_9VIBR</name>
<evidence type="ECO:0000256" key="2">
    <source>
        <dbReference type="ARBA" id="ARBA00017260"/>
    </source>
</evidence>
<evidence type="ECO:0000313" key="8">
    <source>
        <dbReference type="Proteomes" id="UP001139559"/>
    </source>
</evidence>